<gene>
    <name evidence="2" type="ORF">PROFUN_07734</name>
</gene>
<accession>A0A2P6N1E4</accession>
<dbReference type="AlphaFoldDB" id="A0A2P6N1E4"/>
<dbReference type="Proteomes" id="UP000241769">
    <property type="component" value="Unassembled WGS sequence"/>
</dbReference>
<keyword evidence="3" id="KW-1185">Reference proteome</keyword>
<organism evidence="2 3">
    <name type="scientific">Planoprotostelium fungivorum</name>
    <dbReference type="NCBI Taxonomy" id="1890364"/>
    <lineage>
        <taxon>Eukaryota</taxon>
        <taxon>Amoebozoa</taxon>
        <taxon>Evosea</taxon>
        <taxon>Variosea</taxon>
        <taxon>Cavosteliida</taxon>
        <taxon>Cavosteliaceae</taxon>
        <taxon>Planoprotostelium</taxon>
    </lineage>
</organism>
<evidence type="ECO:0000256" key="1">
    <source>
        <dbReference type="SAM" id="MobiDB-lite"/>
    </source>
</evidence>
<dbReference type="EMBL" id="MDYQ01000254">
    <property type="protein sequence ID" value="PRP77792.1"/>
    <property type="molecule type" value="Genomic_DNA"/>
</dbReference>
<protein>
    <submittedName>
        <fullName evidence="2">Uncharacterized protein</fullName>
    </submittedName>
</protein>
<dbReference type="PROSITE" id="PS51257">
    <property type="entry name" value="PROKAR_LIPOPROTEIN"/>
    <property type="match status" value="1"/>
</dbReference>
<proteinExistence type="predicted"/>
<comment type="caution">
    <text evidence="2">The sequence shown here is derived from an EMBL/GenBank/DDBJ whole genome shotgun (WGS) entry which is preliminary data.</text>
</comment>
<feature type="region of interest" description="Disordered" evidence="1">
    <location>
        <begin position="1"/>
        <end position="21"/>
    </location>
</feature>
<evidence type="ECO:0000313" key="3">
    <source>
        <dbReference type="Proteomes" id="UP000241769"/>
    </source>
</evidence>
<evidence type="ECO:0000313" key="2">
    <source>
        <dbReference type="EMBL" id="PRP77792.1"/>
    </source>
</evidence>
<reference evidence="2 3" key="1">
    <citation type="journal article" date="2018" name="Genome Biol. Evol.">
        <title>Multiple Roots of Fruiting Body Formation in Amoebozoa.</title>
        <authorList>
            <person name="Hillmann F."/>
            <person name="Forbes G."/>
            <person name="Novohradska S."/>
            <person name="Ferling I."/>
            <person name="Riege K."/>
            <person name="Groth M."/>
            <person name="Westermann M."/>
            <person name="Marz M."/>
            <person name="Spaller T."/>
            <person name="Winckler T."/>
            <person name="Schaap P."/>
            <person name="Glockner G."/>
        </authorList>
    </citation>
    <scope>NUCLEOTIDE SEQUENCE [LARGE SCALE GENOMIC DNA]</scope>
    <source>
        <strain evidence="2 3">Jena</strain>
    </source>
</reference>
<dbReference type="InParanoid" id="A0A2P6N1E4"/>
<name>A0A2P6N1E4_9EUKA</name>
<sequence length="56" mass="6360">MGLSSFKTTKELPDRELNPGPKPAFQQQSVFVACSVSERLIGLLYFLQRDDAEKWS</sequence>
<feature type="compositionally biased region" description="Basic and acidic residues" evidence="1">
    <location>
        <begin position="8"/>
        <end position="17"/>
    </location>
</feature>